<evidence type="ECO:0000313" key="13">
    <source>
        <dbReference type="Proteomes" id="UP000293995"/>
    </source>
</evidence>
<keyword evidence="13" id="KW-1185">Reference proteome</keyword>
<keyword evidence="8" id="KW-0811">Translocation</keyword>
<dbReference type="PANTHER" id="PTHR33909">
    <property type="entry name" value="SEC TRANSLOCON ACCESSORY COMPLEX SUBUNIT YAJC"/>
    <property type="match status" value="1"/>
</dbReference>
<dbReference type="Pfam" id="PF02699">
    <property type="entry name" value="YajC"/>
    <property type="match status" value="1"/>
</dbReference>
<evidence type="ECO:0000256" key="2">
    <source>
        <dbReference type="ARBA" id="ARBA00006742"/>
    </source>
</evidence>
<comment type="subcellular location">
    <subcellularLocation>
        <location evidence="1">Cell membrane</location>
        <topology evidence="1">Single-pass membrane protein</topology>
    </subcellularLocation>
</comment>
<protein>
    <submittedName>
        <fullName evidence="12">Preprotein translocase subunit YajC</fullName>
    </submittedName>
</protein>
<dbReference type="InterPro" id="IPR003849">
    <property type="entry name" value="Preprotein_translocase_YajC"/>
</dbReference>
<keyword evidence="9 11" id="KW-0472">Membrane</keyword>
<keyword evidence="4" id="KW-1003">Cell membrane</keyword>
<evidence type="ECO:0000256" key="11">
    <source>
        <dbReference type="SAM" id="Phobius"/>
    </source>
</evidence>
<evidence type="ECO:0000256" key="1">
    <source>
        <dbReference type="ARBA" id="ARBA00004162"/>
    </source>
</evidence>
<reference evidence="12 13" key="1">
    <citation type="submission" date="2019-01" db="EMBL/GenBank/DDBJ databases">
        <title>Genome sequencing of strain DFW100M-13.</title>
        <authorList>
            <person name="Heo J."/>
            <person name="Kim S.-J."/>
            <person name="Kim J.-S."/>
            <person name="Hong S.-B."/>
            <person name="Kwon S.-W."/>
        </authorList>
    </citation>
    <scope>NUCLEOTIDE SEQUENCE [LARGE SCALE GENOMIC DNA]</scope>
    <source>
        <strain evidence="12 13">DFW100M-13</strain>
    </source>
</reference>
<evidence type="ECO:0000256" key="5">
    <source>
        <dbReference type="ARBA" id="ARBA00022692"/>
    </source>
</evidence>
<name>A0A4P6EI89_9MICO</name>
<proteinExistence type="inferred from homology"/>
<evidence type="ECO:0000256" key="10">
    <source>
        <dbReference type="SAM" id="MobiDB-lite"/>
    </source>
</evidence>
<feature type="transmembrane region" description="Helical" evidence="11">
    <location>
        <begin position="6"/>
        <end position="23"/>
    </location>
</feature>
<evidence type="ECO:0000256" key="6">
    <source>
        <dbReference type="ARBA" id="ARBA00022927"/>
    </source>
</evidence>
<dbReference type="EMBL" id="CP035494">
    <property type="protein sequence ID" value="QAY61273.1"/>
    <property type="molecule type" value="Genomic_DNA"/>
</dbReference>
<feature type="region of interest" description="Disordered" evidence="10">
    <location>
        <begin position="96"/>
        <end position="135"/>
    </location>
</feature>
<dbReference type="AlphaFoldDB" id="A0A4P6EI89"/>
<evidence type="ECO:0000256" key="9">
    <source>
        <dbReference type="ARBA" id="ARBA00023136"/>
    </source>
</evidence>
<evidence type="ECO:0000256" key="3">
    <source>
        <dbReference type="ARBA" id="ARBA00022448"/>
    </source>
</evidence>
<dbReference type="OrthoDB" id="3267178at2"/>
<dbReference type="PANTHER" id="PTHR33909:SF1">
    <property type="entry name" value="SEC TRANSLOCON ACCESSORY COMPLEX SUBUNIT YAJC"/>
    <property type="match status" value="1"/>
</dbReference>
<evidence type="ECO:0000313" key="12">
    <source>
        <dbReference type="EMBL" id="QAY61273.1"/>
    </source>
</evidence>
<dbReference type="KEGG" id="mprt:ET475_15645"/>
<keyword evidence="6" id="KW-0653">Protein transport</keyword>
<dbReference type="GO" id="GO:0015031">
    <property type="term" value="P:protein transport"/>
    <property type="evidence" value="ECO:0007669"/>
    <property type="project" value="UniProtKB-KW"/>
</dbReference>
<sequence>MAEFFSQYGLIILLVLLLIFMFWSSRRRMAKQKAEQEAKARQTVPGAEVLLQGGLYGTIVSYDPDNLDQPAIVELAPGVNIKVHSQAIMRVVTATDEPSTVDSIGETPATPQVETAEETARRLQAEADKKDTPEA</sequence>
<accession>A0A4P6EI89</accession>
<dbReference type="Proteomes" id="UP000293995">
    <property type="component" value="Chromosome"/>
</dbReference>
<comment type="similarity">
    <text evidence="2">Belongs to the YajC family.</text>
</comment>
<keyword evidence="5 11" id="KW-0812">Transmembrane</keyword>
<evidence type="ECO:0000256" key="7">
    <source>
        <dbReference type="ARBA" id="ARBA00022989"/>
    </source>
</evidence>
<organism evidence="12 13">
    <name type="scientific">Microbacterium protaetiae</name>
    <dbReference type="NCBI Taxonomy" id="2509458"/>
    <lineage>
        <taxon>Bacteria</taxon>
        <taxon>Bacillati</taxon>
        <taxon>Actinomycetota</taxon>
        <taxon>Actinomycetes</taxon>
        <taxon>Micrococcales</taxon>
        <taxon>Microbacteriaceae</taxon>
        <taxon>Microbacterium</taxon>
    </lineage>
</organism>
<dbReference type="RefSeq" id="WP_129392389.1">
    <property type="nucleotide sequence ID" value="NZ_CP035494.1"/>
</dbReference>
<gene>
    <name evidence="12" type="ORF">ET475_15645</name>
</gene>
<keyword evidence="3" id="KW-0813">Transport</keyword>
<dbReference type="GO" id="GO:0005886">
    <property type="term" value="C:plasma membrane"/>
    <property type="evidence" value="ECO:0007669"/>
    <property type="project" value="UniProtKB-SubCell"/>
</dbReference>
<dbReference type="SMART" id="SM01323">
    <property type="entry name" value="YajC"/>
    <property type="match status" value="1"/>
</dbReference>
<feature type="compositionally biased region" description="Basic and acidic residues" evidence="10">
    <location>
        <begin position="118"/>
        <end position="135"/>
    </location>
</feature>
<evidence type="ECO:0000256" key="8">
    <source>
        <dbReference type="ARBA" id="ARBA00023010"/>
    </source>
</evidence>
<keyword evidence="7 11" id="KW-1133">Transmembrane helix</keyword>
<evidence type="ECO:0000256" key="4">
    <source>
        <dbReference type="ARBA" id="ARBA00022475"/>
    </source>
</evidence>